<evidence type="ECO:0000313" key="3">
    <source>
        <dbReference type="Proteomes" id="UP001597557"/>
    </source>
</evidence>
<feature type="compositionally biased region" description="Acidic residues" evidence="1">
    <location>
        <begin position="66"/>
        <end position="76"/>
    </location>
</feature>
<feature type="compositionally biased region" description="Acidic residues" evidence="1">
    <location>
        <begin position="83"/>
        <end position="92"/>
    </location>
</feature>
<evidence type="ECO:0000256" key="1">
    <source>
        <dbReference type="SAM" id="MobiDB-lite"/>
    </source>
</evidence>
<dbReference type="Proteomes" id="UP001597557">
    <property type="component" value="Unassembled WGS sequence"/>
</dbReference>
<reference evidence="3" key="1">
    <citation type="journal article" date="2019" name="Int. J. Syst. Evol. Microbiol.">
        <title>The Global Catalogue of Microorganisms (GCM) 10K type strain sequencing project: providing services to taxonomists for standard genome sequencing and annotation.</title>
        <authorList>
            <consortium name="The Broad Institute Genomics Platform"/>
            <consortium name="The Broad Institute Genome Sequencing Center for Infectious Disease"/>
            <person name="Wu L."/>
            <person name="Ma J."/>
        </authorList>
    </citation>
    <scope>NUCLEOTIDE SEQUENCE [LARGE SCALE GENOMIC DNA]</scope>
    <source>
        <strain evidence="3">KCTC 22437</strain>
    </source>
</reference>
<proteinExistence type="predicted"/>
<comment type="caution">
    <text evidence="2">The sequence shown here is derived from an EMBL/GenBank/DDBJ whole genome shotgun (WGS) entry which is preliminary data.</text>
</comment>
<name>A0ABW5YI26_9SPHI</name>
<accession>A0ABW5YI26</accession>
<organism evidence="2 3">
    <name type="scientific">Mucilaginibacter ximonensis</name>
    <dbReference type="NCBI Taxonomy" id="538021"/>
    <lineage>
        <taxon>Bacteria</taxon>
        <taxon>Pseudomonadati</taxon>
        <taxon>Bacteroidota</taxon>
        <taxon>Sphingobacteriia</taxon>
        <taxon>Sphingobacteriales</taxon>
        <taxon>Sphingobacteriaceae</taxon>
        <taxon>Mucilaginibacter</taxon>
    </lineage>
</organism>
<feature type="region of interest" description="Disordered" evidence="1">
    <location>
        <begin position="24"/>
        <end position="92"/>
    </location>
</feature>
<gene>
    <name evidence="2" type="ORF">ACFS5N_18235</name>
</gene>
<dbReference type="RefSeq" id="WP_377189081.1">
    <property type="nucleotide sequence ID" value="NZ_JBHUPD010000004.1"/>
</dbReference>
<evidence type="ECO:0000313" key="2">
    <source>
        <dbReference type="EMBL" id="MFD2874427.1"/>
    </source>
</evidence>
<feature type="compositionally biased region" description="Acidic residues" evidence="1">
    <location>
        <begin position="31"/>
        <end position="57"/>
    </location>
</feature>
<protein>
    <submittedName>
        <fullName evidence="2">Uncharacterized protein</fullName>
    </submittedName>
</protein>
<sequence>MKFTDFTTDRTEHANFMYDTIYFQEPGEKDFDNEDWDEEDDDFEDEEFEDEAEDIDDLHEIRVDDDLNEPGEDDEYDITRPDPEDDHLPEEE</sequence>
<dbReference type="EMBL" id="JBHUPD010000004">
    <property type="protein sequence ID" value="MFD2874427.1"/>
    <property type="molecule type" value="Genomic_DNA"/>
</dbReference>
<keyword evidence="3" id="KW-1185">Reference proteome</keyword>